<evidence type="ECO:0000313" key="2">
    <source>
        <dbReference type="EMBL" id="KKL48530.1"/>
    </source>
</evidence>
<dbReference type="AlphaFoldDB" id="A0A0F9EU70"/>
<dbReference type="InterPro" id="IPR032427">
    <property type="entry name" value="P22_portal"/>
</dbReference>
<accession>A0A0F9EU70</accession>
<dbReference type="Pfam" id="PF16510">
    <property type="entry name" value="P22_portal"/>
    <property type="match status" value="1"/>
</dbReference>
<gene>
    <name evidence="2" type="ORF">LCGC14_2324590</name>
</gene>
<comment type="caution">
    <text evidence="2">The sequence shown here is derived from an EMBL/GenBank/DDBJ whole genome shotgun (WGS) entry which is preliminary data.</text>
</comment>
<feature type="non-terminal residue" evidence="2">
    <location>
        <position position="1"/>
    </location>
</feature>
<sequence>SVPLEGSDQKTNDQFSKLLMWNDQQENVGETLSQAFEGALITGMNLLQVWVDYSRDPISGDIRVDNVPFNAFIIDPYFRKMDLSDCRFIWKRSFTTHEQAMALLPNQEENLQQIGIAAQSDGKFMYMPESLFYGAQQNLLIYDEYFYRSFRRATHLNDQTTGATIEWTGQNDELQEYLRQFPNILVTKGVVPTVKQGIVVQGKVFYHGGNLLGIDDYSFVPSLAYYTPELNTLENRIQGLVRPLRDTQFLFNRTMINMLDIWDSQPNSGWVAKEDSVINPKALFKTGQGQVIWRKKHSEPDDLVKMPPANIPQGFFEINSQLNQLTQWISGVNEELLGSATDEKAGILSMLRQGAGLLTLRRLFDQLDVTQSLLGRLRIKIMQNNFTPGKVQRILAEEPTQQFYDRDFGVYDGAVEEGFNTTTQKQLEFAQLMSMKEAGVLIPDERILASAPIQNKDEIMEEIKQAAQAQQQQEQAQSQALQQEQEARTNLANARAVADQGLGMERVSRIQENQQLAVERRAEAEKDIEQASLNRIKGLKELQDIDISQIERLLSIAKMLEQDAQ</sequence>
<feature type="non-terminal residue" evidence="2">
    <location>
        <position position="565"/>
    </location>
</feature>
<protein>
    <submittedName>
        <fullName evidence="2">Uncharacterized protein</fullName>
    </submittedName>
</protein>
<dbReference type="EMBL" id="LAZR01033289">
    <property type="protein sequence ID" value="KKL48530.1"/>
    <property type="molecule type" value="Genomic_DNA"/>
</dbReference>
<feature type="compositionally biased region" description="Low complexity" evidence="1">
    <location>
        <begin position="466"/>
        <end position="484"/>
    </location>
</feature>
<name>A0A0F9EU70_9ZZZZ</name>
<evidence type="ECO:0000256" key="1">
    <source>
        <dbReference type="SAM" id="MobiDB-lite"/>
    </source>
</evidence>
<feature type="region of interest" description="Disordered" evidence="1">
    <location>
        <begin position="466"/>
        <end position="487"/>
    </location>
</feature>
<reference evidence="2" key="1">
    <citation type="journal article" date="2015" name="Nature">
        <title>Complex archaea that bridge the gap between prokaryotes and eukaryotes.</title>
        <authorList>
            <person name="Spang A."/>
            <person name="Saw J.H."/>
            <person name="Jorgensen S.L."/>
            <person name="Zaremba-Niedzwiedzka K."/>
            <person name="Martijn J."/>
            <person name="Lind A.E."/>
            <person name="van Eijk R."/>
            <person name="Schleper C."/>
            <person name="Guy L."/>
            <person name="Ettema T.J."/>
        </authorList>
    </citation>
    <scope>NUCLEOTIDE SEQUENCE</scope>
</reference>
<proteinExistence type="predicted"/>
<organism evidence="2">
    <name type="scientific">marine sediment metagenome</name>
    <dbReference type="NCBI Taxonomy" id="412755"/>
    <lineage>
        <taxon>unclassified sequences</taxon>
        <taxon>metagenomes</taxon>
        <taxon>ecological metagenomes</taxon>
    </lineage>
</organism>